<evidence type="ECO:0000313" key="2">
    <source>
        <dbReference type="Proteomes" id="UP000032304"/>
    </source>
</evidence>
<dbReference type="EMBL" id="CM001745">
    <property type="protein sequence ID" value="KJB33112.1"/>
    <property type="molecule type" value="Genomic_DNA"/>
</dbReference>
<organism evidence="1 2">
    <name type="scientific">Gossypium raimondii</name>
    <name type="common">Peruvian cotton</name>
    <name type="synonym">Gossypium klotzschianum subsp. raimondii</name>
    <dbReference type="NCBI Taxonomy" id="29730"/>
    <lineage>
        <taxon>Eukaryota</taxon>
        <taxon>Viridiplantae</taxon>
        <taxon>Streptophyta</taxon>
        <taxon>Embryophyta</taxon>
        <taxon>Tracheophyta</taxon>
        <taxon>Spermatophyta</taxon>
        <taxon>Magnoliopsida</taxon>
        <taxon>eudicotyledons</taxon>
        <taxon>Gunneridae</taxon>
        <taxon>Pentapetalae</taxon>
        <taxon>rosids</taxon>
        <taxon>malvids</taxon>
        <taxon>Malvales</taxon>
        <taxon>Malvaceae</taxon>
        <taxon>Malvoideae</taxon>
        <taxon>Gossypium</taxon>
    </lineage>
</organism>
<dbReference type="Proteomes" id="UP000032304">
    <property type="component" value="Chromosome 6"/>
</dbReference>
<accession>A0A0D2NJD0</accession>
<name>A0A0D2NJD0_GOSRA</name>
<reference evidence="1 2" key="1">
    <citation type="journal article" date="2012" name="Nature">
        <title>Repeated polyploidization of Gossypium genomes and the evolution of spinnable cotton fibres.</title>
        <authorList>
            <person name="Paterson A.H."/>
            <person name="Wendel J.F."/>
            <person name="Gundlach H."/>
            <person name="Guo H."/>
            <person name="Jenkins J."/>
            <person name="Jin D."/>
            <person name="Llewellyn D."/>
            <person name="Showmaker K.C."/>
            <person name="Shu S."/>
            <person name="Udall J."/>
            <person name="Yoo M.J."/>
            <person name="Byers R."/>
            <person name="Chen W."/>
            <person name="Doron-Faigenboim A."/>
            <person name="Duke M.V."/>
            <person name="Gong L."/>
            <person name="Grimwood J."/>
            <person name="Grover C."/>
            <person name="Grupp K."/>
            <person name="Hu G."/>
            <person name="Lee T.H."/>
            <person name="Li J."/>
            <person name="Lin L."/>
            <person name="Liu T."/>
            <person name="Marler B.S."/>
            <person name="Page J.T."/>
            <person name="Roberts A.W."/>
            <person name="Romanel E."/>
            <person name="Sanders W.S."/>
            <person name="Szadkowski E."/>
            <person name="Tan X."/>
            <person name="Tang H."/>
            <person name="Xu C."/>
            <person name="Wang J."/>
            <person name="Wang Z."/>
            <person name="Zhang D."/>
            <person name="Zhang L."/>
            <person name="Ashrafi H."/>
            <person name="Bedon F."/>
            <person name="Bowers J.E."/>
            <person name="Brubaker C.L."/>
            <person name="Chee P.W."/>
            <person name="Das S."/>
            <person name="Gingle A.R."/>
            <person name="Haigler C.H."/>
            <person name="Harker D."/>
            <person name="Hoffmann L.V."/>
            <person name="Hovav R."/>
            <person name="Jones D.C."/>
            <person name="Lemke C."/>
            <person name="Mansoor S."/>
            <person name="ur Rahman M."/>
            <person name="Rainville L.N."/>
            <person name="Rambani A."/>
            <person name="Reddy U.K."/>
            <person name="Rong J.K."/>
            <person name="Saranga Y."/>
            <person name="Scheffler B.E."/>
            <person name="Scheffler J.A."/>
            <person name="Stelly D.M."/>
            <person name="Triplett B.A."/>
            <person name="Van Deynze A."/>
            <person name="Vaslin M.F."/>
            <person name="Waghmare V.N."/>
            <person name="Walford S.A."/>
            <person name="Wright R.J."/>
            <person name="Zaki E.A."/>
            <person name="Zhang T."/>
            <person name="Dennis E.S."/>
            <person name="Mayer K.F."/>
            <person name="Peterson D.G."/>
            <person name="Rokhsar D.S."/>
            <person name="Wang X."/>
            <person name="Schmutz J."/>
        </authorList>
    </citation>
    <scope>NUCLEOTIDE SEQUENCE [LARGE SCALE GENOMIC DNA]</scope>
</reference>
<keyword evidence="2" id="KW-1185">Reference proteome</keyword>
<dbReference type="Gramene" id="KJB33112">
    <property type="protein sequence ID" value="KJB33112"/>
    <property type="gene ID" value="B456_006G097800"/>
</dbReference>
<gene>
    <name evidence="1" type="ORF">B456_006G097800</name>
</gene>
<protein>
    <submittedName>
        <fullName evidence="1">Uncharacterized protein</fullName>
    </submittedName>
</protein>
<proteinExistence type="predicted"/>
<dbReference type="OMA" id="CFFKSFE"/>
<dbReference type="AlphaFoldDB" id="A0A0D2NJD0"/>
<sequence length="67" mass="7753">MNLKVGVEKDGAAVGAKLLQKRSWKERALAFANNGFRQPLGLDLHVPLCFCFFKSFELFFIFERFRV</sequence>
<evidence type="ECO:0000313" key="1">
    <source>
        <dbReference type="EMBL" id="KJB33112.1"/>
    </source>
</evidence>